<dbReference type="Gene3D" id="1.25.40.10">
    <property type="entry name" value="Tetratricopeptide repeat domain"/>
    <property type="match status" value="2"/>
</dbReference>
<sequence>MLEDKSRILIADFLNQTDDPLLSQAMKEAFTVDLSQSSVVRLVTPAEVSSALERMELDPETRLDEATAKEVALRDGIPAVITGQINPAGSGALLSVRLISPESGTPLAAFRENASGPDEMIPAIDRLSSRLREKMGESLKSIRANPPLDQVTTPSFQALRKYSEAVAAIETDHDNDRGIALLEEATAIDSTFAMAYRKLSVALSNTFQARSKVDDASEHAFRHRGRLTERERYLTEAWYYERRGDSEKAKQAYRELLELDPEDDWALNNLGSIYLGDGDPKTAEEYFRRIPRDSAIFGRLITAQLRQGSIDAAEQLLNELTSQDPDRDDWYTRMALQVEREDYEGAQKVTAARLGEDRDSPTAHRGSLSTAVALAYIRGQVREARRLRAERQELTERSFSGAEYLGSDINAALVENWAFGHAAYADSLVAAALRKYPFENLPLADRPYTQLYAFYVMRGRLAEADAVLDTYDANFPQRDRTKPDEALRFADAYRTMLDGNRDAAIAAFRRMARPGDLRTSEVWIGHIFYAAAEYDSAIVHYERYLHQSHELKIFEYRYDLAKALTAIADCYDRTGQPLRAAEYYGKFADLWADGDPEMKQKAERARKTAGRLLGESG</sequence>
<dbReference type="PANTHER" id="PTHR12558:SF13">
    <property type="entry name" value="CELL DIVISION CYCLE PROTEIN 27 HOMOLOG"/>
    <property type="match status" value="1"/>
</dbReference>
<dbReference type="AlphaFoldDB" id="A0A956RP11"/>
<name>A0A956RP11_UNCEI</name>
<dbReference type="EMBL" id="JAGQHR010000086">
    <property type="protein sequence ID" value="MCA9726942.1"/>
    <property type="molecule type" value="Genomic_DNA"/>
</dbReference>
<reference evidence="2" key="1">
    <citation type="submission" date="2020-04" db="EMBL/GenBank/DDBJ databases">
        <authorList>
            <person name="Zhang T."/>
        </authorList>
    </citation>
    <scope>NUCLEOTIDE SEQUENCE</scope>
    <source>
        <strain evidence="2">HKST-UBA01</strain>
    </source>
</reference>
<dbReference type="PANTHER" id="PTHR12558">
    <property type="entry name" value="CELL DIVISION CYCLE 16,23,27"/>
    <property type="match status" value="1"/>
</dbReference>
<accession>A0A956RP11</accession>
<reference evidence="2" key="2">
    <citation type="journal article" date="2021" name="Microbiome">
        <title>Successional dynamics and alternative stable states in a saline activated sludge microbial community over 9 years.</title>
        <authorList>
            <person name="Wang Y."/>
            <person name="Ye J."/>
            <person name="Ju F."/>
            <person name="Liu L."/>
            <person name="Boyd J.A."/>
            <person name="Deng Y."/>
            <person name="Parks D.H."/>
            <person name="Jiang X."/>
            <person name="Yin X."/>
            <person name="Woodcroft B.J."/>
            <person name="Tyson G.W."/>
            <person name="Hugenholtz P."/>
            <person name="Polz M.F."/>
            <person name="Zhang T."/>
        </authorList>
    </citation>
    <scope>NUCLEOTIDE SEQUENCE</scope>
    <source>
        <strain evidence="2">HKST-UBA01</strain>
    </source>
</reference>
<dbReference type="SUPFAM" id="SSF48452">
    <property type="entry name" value="TPR-like"/>
    <property type="match status" value="2"/>
</dbReference>
<proteinExistence type="predicted"/>
<dbReference type="SMART" id="SM00028">
    <property type="entry name" value="TPR"/>
    <property type="match status" value="4"/>
</dbReference>
<dbReference type="PROSITE" id="PS50005">
    <property type="entry name" value="TPR"/>
    <property type="match status" value="1"/>
</dbReference>
<comment type="caution">
    <text evidence="2">The sequence shown here is derived from an EMBL/GenBank/DDBJ whole genome shotgun (WGS) entry which is preliminary data.</text>
</comment>
<evidence type="ECO:0000313" key="3">
    <source>
        <dbReference type="Proteomes" id="UP000697710"/>
    </source>
</evidence>
<keyword evidence="1" id="KW-0802">TPR repeat</keyword>
<evidence type="ECO:0000313" key="2">
    <source>
        <dbReference type="EMBL" id="MCA9726942.1"/>
    </source>
</evidence>
<dbReference type="Proteomes" id="UP000697710">
    <property type="component" value="Unassembled WGS sequence"/>
</dbReference>
<feature type="repeat" description="TPR" evidence="1">
    <location>
        <begin position="230"/>
        <end position="263"/>
    </location>
</feature>
<dbReference type="Gene3D" id="3.40.50.10610">
    <property type="entry name" value="ABC-type transport auxiliary lipoprotein component"/>
    <property type="match status" value="1"/>
</dbReference>
<dbReference type="InterPro" id="IPR019734">
    <property type="entry name" value="TPR_rpt"/>
</dbReference>
<gene>
    <name evidence="2" type="ORF">KC729_04610</name>
</gene>
<protein>
    <submittedName>
        <fullName evidence="2">Tetratricopeptide repeat protein</fullName>
    </submittedName>
</protein>
<dbReference type="Pfam" id="PF13432">
    <property type="entry name" value="TPR_16"/>
    <property type="match status" value="1"/>
</dbReference>
<evidence type="ECO:0000256" key="1">
    <source>
        <dbReference type="PROSITE-ProRule" id="PRU00339"/>
    </source>
</evidence>
<organism evidence="2 3">
    <name type="scientific">Eiseniibacteriota bacterium</name>
    <dbReference type="NCBI Taxonomy" id="2212470"/>
    <lineage>
        <taxon>Bacteria</taxon>
        <taxon>Candidatus Eiseniibacteriota</taxon>
    </lineage>
</organism>
<dbReference type="InterPro" id="IPR011990">
    <property type="entry name" value="TPR-like_helical_dom_sf"/>
</dbReference>